<dbReference type="EMBL" id="ACEC01000041">
    <property type="protein sequence ID" value="EEG31224.1"/>
    <property type="molecule type" value="Genomic_DNA"/>
</dbReference>
<comment type="caution">
    <text evidence="2">The sequence shown here is derived from an EMBL/GenBank/DDBJ whole genome shotgun (WGS) entry which is preliminary data.</text>
</comment>
<sequence length="43" mass="4636">MVSQKGTKQRAACEPPCPSKPPPTRPLGTDFLRKALCTKLPDA</sequence>
<feature type="compositionally biased region" description="Pro residues" evidence="1">
    <location>
        <begin position="15"/>
        <end position="25"/>
    </location>
</feature>
<keyword evidence="3" id="KW-1185">Reference proteome</keyword>
<evidence type="ECO:0000313" key="3">
    <source>
        <dbReference type="Proteomes" id="UP000003340"/>
    </source>
</evidence>
<organism evidence="2 3">
    <name type="scientific">[Clostridium] methylpentosum DSM 5476</name>
    <dbReference type="NCBI Taxonomy" id="537013"/>
    <lineage>
        <taxon>Bacteria</taxon>
        <taxon>Bacillati</taxon>
        <taxon>Bacillota</taxon>
        <taxon>Clostridia</taxon>
        <taxon>Eubacteriales</taxon>
        <taxon>Oscillospiraceae</taxon>
        <taxon>Oscillospiraceae incertae sedis</taxon>
    </lineage>
</organism>
<protein>
    <submittedName>
        <fullName evidence="2">Uncharacterized protein</fullName>
    </submittedName>
</protein>
<dbReference type="HOGENOM" id="CLU_3231823_0_0_9"/>
<dbReference type="Proteomes" id="UP000003340">
    <property type="component" value="Unassembled WGS sequence"/>
</dbReference>
<accession>C0EBE8</accession>
<feature type="region of interest" description="Disordered" evidence="1">
    <location>
        <begin position="1"/>
        <end position="29"/>
    </location>
</feature>
<reference evidence="2 3" key="1">
    <citation type="submission" date="2009-01" db="EMBL/GenBank/DDBJ databases">
        <authorList>
            <person name="Fulton L."/>
            <person name="Clifton S."/>
            <person name="Fulton B."/>
            <person name="Xu J."/>
            <person name="Minx P."/>
            <person name="Pepin K.H."/>
            <person name="Johnson M."/>
            <person name="Bhonagiri V."/>
            <person name="Nash W.E."/>
            <person name="Mardis E.R."/>
            <person name="Wilson R.K."/>
        </authorList>
    </citation>
    <scope>NUCLEOTIDE SEQUENCE [LARGE SCALE GENOMIC DNA]</scope>
    <source>
        <strain evidence="2 3">DSM 5476</strain>
    </source>
</reference>
<gene>
    <name evidence="2" type="ORF">CLOSTMETH_01166</name>
</gene>
<evidence type="ECO:0000256" key="1">
    <source>
        <dbReference type="SAM" id="MobiDB-lite"/>
    </source>
</evidence>
<reference evidence="2 3" key="2">
    <citation type="submission" date="2009-02" db="EMBL/GenBank/DDBJ databases">
        <title>Draft genome sequence of Clostridium methylpentosum (DSM 5476).</title>
        <authorList>
            <person name="Sudarsanam P."/>
            <person name="Ley R."/>
            <person name="Guruge J."/>
            <person name="Turnbaugh P.J."/>
            <person name="Mahowald M."/>
            <person name="Liep D."/>
            <person name="Gordon J."/>
        </authorList>
    </citation>
    <scope>NUCLEOTIDE SEQUENCE [LARGE SCALE GENOMIC DNA]</scope>
    <source>
        <strain evidence="2 3">DSM 5476</strain>
    </source>
</reference>
<name>C0EBE8_9FIRM</name>
<dbReference type="AlphaFoldDB" id="C0EBE8"/>
<dbReference type="STRING" id="537013.CLOSTMETH_01166"/>
<evidence type="ECO:0000313" key="2">
    <source>
        <dbReference type="EMBL" id="EEG31224.1"/>
    </source>
</evidence>
<proteinExistence type="predicted"/>